<evidence type="ECO:0000313" key="2">
    <source>
        <dbReference type="EMBL" id="AGZ44604.1"/>
    </source>
</evidence>
<dbReference type="AlphaFoldDB" id="U5W661"/>
<sequence length="76" mass="8236">MTLRTNVTWFDTLITIVMAALAGLFTTSAGLGLLVGAVTLVALGVWRVVRFLGALLELKQAEIFEEQTEEPSWAPS</sequence>
<gene>
    <name evidence="2" type="ORF">AFR_31720</name>
</gene>
<keyword evidence="1" id="KW-0812">Transmembrane</keyword>
<reference evidence="2 3" key="1">
    <citation type="journal article" date="2014" name="J. Biotechnol.">
        <title>Complete genome sequence of the actinobacterium Actinoplanes friuliensis HAG 010964, producer of the lipopeptide antibiotic friulimycin.</title>
        <authorList>
            <person name="Ruckert C."/>
            <person name="Szczepanowski R."/>
            <person name="Albersmeier A."/>
            <person name="Goesmann A."/>
            <person name="Fischer N."/>
            <person name="Steinkamper A."/>
            <person name="Puhler A."/>
            <person name="Biener R."/>
            <person name="Schwartz D."/>
            <person name="Kalinowski J."/>
        </authorList>
    </citation>
    <scope>NUCLEOTIDE SEQUENCE [LARGE SCALE GENOMIC DNA]</scope>
    <source>
        <strain evidence="2 3">DSM 7358</strain>
    </source>
</reference>
<organism evidence="2 3">
    <name type="scientific">Actinoplanes friuliensis DSM 7358</name>
    <dbReference type="NCBI Taxonomy" id="1246995"/>
    <lineage>
        <taxon>Bacteria</taxon>
        <taxon>Bacillati</taxon>
        <taxon>Actinomycetota</taxon>
        <taxon>Actinomycetes</taxon>
        <taxon>Micromonosporales</taxon>
        <taxon>Micromonosporaceae</taxon>
        <taxon>Actinoplanes</taxon>
    </lineage>
</organism>
<dbReference type="RefSeq" id="WP_023560937.1">
    <property type="nucleotide sequence ID" value="NC_022657.1"/>
</dbReference>
<dbReference type="EMBL" id="CP006272">
    <property type="protein sequence ID" value="AGZ44604.1"/>
    <property type="molecule type" value="Genomic_DNA"/>
</dbReference>
<evidence type="ECO:0000256" key="1">
    <source>
        <dbReference type="SAM" id="Phobius"/>
    </source>
</evidence>
<keyword evidence="3" id="KW-1185">Reference proteome</keyword>
<proteinExistence type="predicted"/>
<accession>U5W661</accession>
<protein>
    <submittedName>
        <fullName evidence="2">Uncharacterized protein</fullName>
    </submittedName>
</protein>
<keyword evidence="1" id="KW-1133">Transmembrane helix</keyword>
<name>U5W661_9ACTN</name>
<dbReference type="KEGG" id="afs:AFR_31720"/>
<feature type="transmembrane region" description="Helical" evidence="1">
    <location>
        <begin position="7"/>
        <end position="25"/>
    </location>
</feature>
<keyword evidence="1" id="KW-0472">Membrane</keyword>
<evidence type="ECO:0000313" key="3">
    <source>
        <dbReference type="Proteomes" id="UP000017746"/>
    </source>
</evidence>
<dbReference type="HOGENOM" id="CLU_2646303_0_0_11"/>
<dbReference type="Proteomes" id="UP000017746">
    <property type="component" value="Chromosome"/>
</dbReference>
<dbReference type="PATRIC" id="fig|1246995.3.peg.6421"/>